<feature type="transmembrane region" description="Helical" evidence="1">
    <location>
        <begin position="137"/>
        <end position="164"/>
    </location>
</feature>
<comment type="caution">
    <text evidence="3">The sequence shown here is derived from an EMBL/GenBank/DDBJ whole genome shotgun (WGS) entry which is preliminary data.</text>
</comment>
<dbReference type="Proteomes" id="UP000194464">
    <property type="component" value="Unassembled WGS sequence"/>
</dbReference>
<dbReference type="Pfam" id="PF10708">
    <property type="entry name" value="DUF2510"/>
    <property type="match status" value="1"/>
</dbReference>
<accession>A0ABY1RGG1</accession>
<dbReference type="PANTHER" id="PTHR21016">
    <property type="entry name" value="BETA-AMYLOID BINDING PROTEIN-RELATED"/>
    <property type="match status" value="1"/>
</dbReference>
<keyword evidence="1" id="KW-0472">Membrane</keyword>
<gene>
    <name evidence="3" type="ORF">SAMN06295909_3106</name>
</gene>
<dbReference type="PANTHER" id="PTHR21016:SF25">
    <property type="entry name" value="TM2 DOMAIN-CONTAINING PROTEIN DDB_G0277895-RELATED"/>
    <property type="match status" value="1"/>
</dbReference>
<feature type="domain" description="DUF2510" evidence="2">
    <location>
        <begin position="59"/>
        <end position="91"/>
    </location>
</feature>
<reference evidence="3 4" key="1">
    <citation type="submission" date="2017-04" db="EMBL/GenBank/DDBJ databases">
        <authorList>
            <person name="Varghese N."/>
            <person name="Submissions S."/>
        </authorList>
    </citation>
    <scope>NUCLEOTIDE SEQUENCE [LARGE SCALE GENOMIC DNA]</scope>
    <source>
        <strain evidence="3 4">VKM Ac-1784</strain>
    </source>
</reference>
<organism evidence="3 4">
    <name type="scientific">Plantibacter elymi</name>
    <name type="common">nom. nud.</name>
    <dbReference type="NCBI Taxonomy" id="199708"/>
    <lineage>
        <taxon>Bacteria</taxon>
        <taxon>Bacillati</taxon>
        <taxon>Actinomycetota</taxon>
        <taxon>Actinomycetes</taxon>
        <taxon>Micrococcales</taxon>
        <taxon>Microbacteriaceae</taxon>
        <taxon>Plantibacter</taxon>
    </lineage>
</organism>
<keyword evidence="4" id="KW-1185">Reference proteome</keyword>
<proteinExistence type="predicted"/>
<keyword evidence="1" id="KW-0812">Transmembrane</keyword>
<sequence length="212" mass="22889">MPYIGTDVPHSADIRLNTQGASRREPDFAACPLNFPPVHALSESTSMTLVPQQPGHIPAGWYPNPQRPGQQQYWDGTAWTSAVAPLAPTGPRSMLPAPPQYGAPAAPAAYAPMPYNHQPYPAPVPYARPLKESGTGYLLAILLGGFGAHQFYLGNVGAGIGFIALWWGGWALSVFGIGFVAILAAFVWWIIDLCTMQSQVDTANRRLIAYPY</sequence>
<keyword evidence="1" id="KW-1133">Transmembrane helix</keyword>
<name>A0ABY1RGG1_9MICO</name>
<protein>
    <recommendedName>
        <fullName evidence="2">DUF2510 domain-containing protein</fullName>
    </recommendedName>
</protein>
<evidence type="ECO:0000313" key="3">
    <source>
        <dbReference type="EMBL" id="SMQ73120.1"/>
    </source>
</evidence>
<evidence type="ECO:0000313" key="4">
    <source>
        <dbReference type="Proteomes" id="UP000194464"/>
    </source>
</evidence>
<evidence type="ECO:0000259" key="2">
    <source>
        <dbReference type="Pfam" id="PF10708"/>
    </source>
</evidence>
<feature type="transmembrane region" description="Helical" evidence="1">
    <location>
        <begin position="170"/>
        <end position="191"/>
    </location>
</feature>
<dbReference type="InterPro" id="IPR050932">
    <property type="entry name" value="TM2D1-3-like"/>
</dbReference>
<dbReference type="InterPro" id="IPR018929">
    <property type="entry name" value="DUF2510"/>
</dbReference>
<evidence type="ECO:0000256" key="1">
    <source>
        <dbReference type="SAM" id="Phobius"/>
    </source>
</evidence>
<dbReference type="EMBL" id="FXWJ01000005">
    <property type="protein sequence ID" value="SMQ73120.1"/>
    <property type="molecule type" value="Genomic_DNA"/>
</dbReference>